<sequence>MHYWKLLELINGYFCRATYDGFSFAFRALALDISSMRVLIVNAYPASSKRGRERFEQFRRHVTRVVRELQKAEVTQVEIVEKHRSNLDSFLFELHSEFADPHNITNFDQLDFVFVDGDANSSPWAPSMRKLALLTKMCMMTGKCFFGSGIGASLVAFVCSTGGEQLRVMNNEGKGSLLDKLQDIPAPPQESRPVGFVSPRGGDNNVLLDIKSGDFFVFVEREHSWAPKGNTGLVLHSSDSARSYGSRPNSARAGSKKTNVDKISQPLFLSKRGEIRCCIRLEVANQHPVITTTFPRERELVLNCKSKWDLDEEIATTGGNKYRVLIDSSRGPMLLEFGNCFGSHFELASEYPESLALLRNFTLAKYDELKVHAHIDRSYVSAISGSARLKQRLTQAQNKHAGSTHVSRIETTLPSNNNAHLVEGHEGIGVGRTSPKRSRPVSAGPYRAKPHEAIPRRIHTSRSAYASPLERHSVHSVRQAPTNHASLEENNASGVRSETNDRHNNTGRMELHPETAESSPKTLFQAKPPRIVRVPQKNELEKPYCAQHRFVKIRKEEERLATGYYSVVNDAPYRSAYEQEAVNKQRSKLRWIGGPFRTAIGKASTHVVPEASIFIKDPFVQKNVPFYMAQRRQLDPDESGRSSQQQSRGNRRGTPGK</sequence>
<accession>A0A329S983</accession>
<reference evidence="2" key="2">
    <citation type="submission" date="2021-01" db="EMBL/GenBank/DDBJ databases">
        <title>Phytophthora aleatoria, a newly-described species from Pinus radiata is distinct from Phytophthora cactorum isolates based on comparative genomics.</title>
        <authorList>
            <person name="Mcdougal R."/>
            <person name="Panda P."/>
            <person name="Williams N."/>
            <person name="Studholme D.J."/>
        </authorList>
    </citation>
    <scope>NUCLEOTIDE SEQUENCE</scope>
    <source>
        <strain evidence="2">NZFS 3830</strain>
    </source>
</reference>
<evidence type="ECO:0000313" key="3">
    <source>
        <dbReference type="EMBL" id="RAW33453.1"/>
    </source>
</evidence>
<proteinExistence type="predicted"/>
<protein>
    <submittedName>
        <fullName evidence="3">Uncharacterized protein</fullName>
    </submittedName>
</protein>
<feature type="region of interest" description="Disordered" evidence="1">
    <location>
        <begin position="630"/>
        <end position="657"/>
    </location>
</feature>
<feature type="compositionally biased region" description="Basic and acidic residues" evidence="1">
    <location>
        <begin position="498"/>
        <end position="515"/>
    </location>
</feature>
<feature type="compositionally biased region" description="Polar residues" evidence="1">
    <location>
        <begin position="237"/>
        <end position="249"/>
    </location>
</feature>
<keyword evidence="4" id="KW-1185">Reference proteome</keyword>
<name>A0A329S983_9STRA</name>
<comment type="caution">
    <text evidence="3">The sequence shown here is derived from an EMBL/GenBank/DDBJ whole genome shotgun (WGS) entry which is preliminary data.</text>
</comment>
<dbReference type="OrthoDB" id="289273at2759"/>
<feature type="region of interest" description="Disordered" evidence="1">
    <location>
        <begin position="478"/>
        <end position="522"/>
    </location>
</feature>
<dbReference type="AlphaFoldDB" id="A0A329S983"/>
<organism evidence="3 4">
    <name type="scientific">Phytophthora cactorum</name>
    <dbReference type="NCBI Taxonomy" id="29920"/>
    <lineage>
        <taxon>Eukaryota</taxon>
        <taxon>Sar</taxon>
        <taxon>Stramenopiles</taxon>
        <taxon>Oomycota</taxon>
        <taxon>Peronosporomycetes</taxon>
        <taxon>Peronosporales</taxon>
        <taxon>Peronosporaceae</taxon>
        <taxon>Phytophthora</taxon>
    </lineage>
</organism>
<feature type="compositionally biased region" description="Polar residues" evidence="1">
    <location>
        <begin position="479"/>
        <end position="497"/>
    </location>
</feature>
<dbReference type="EMBL" id="MJFZ01000237">
    <property type="protein sequence ID" value="RAW33453.1"/>
    <property type="molecule type" value="Genomic_DNA"/>
</dbReference>
<dbReference type="VEuPathDB" id="FungiDB:PC110_g10219"/>
<dbReference type="EMBL" id="JAENGZ010000046">
    <property type="protein sequence ID" value="KAG6971811.1"/>
    <property type="molecule type" value="Genomic_DNA"/>
</dbReference>
<dbReference type="Proteomes" id="UP000688947">
    <property type="component" value="Unassembled WGS sequence"/>
</dbReference>
<evidence type="ECO:0000313" key="4">
    <source>
        <dbReference type="Proteomes" id="UP000251314"/>
    </source>
</evidence>
<feature type="region of interest" description="Disordered" evidence="1">
    <location>
        <begin position="426"/>
        <end position="447"/>
    </location>
</feature>
<feature type="region of interest" description="Disordered" evidence="1">
    <location>
        <begin position="237"/>
        <end position="258"/>
    </location>
</feature>
<evidence type="ECO:0000313" key="2">
    <source>
        <dbReference type="EMBL" id="KAG6971811.1"/>
    </source>
</evidence>
<gene>
    <name evidence="2" type="ORF">JG687_00001828</name>
    <name evidence="3" type="ORF">PC110_g10219</name>
</gene>
<dbReference type="Proteomes" id="UP000251314">
    <property type="component" value="Unassembled WGS sequence"/>
</dbReference>
<evidence type="ECO:0000256" key="1">
    <source>
        <dbReference type="SAM" id="MobiDB-lite"/>
    </source>
</evidence>
<reference evidence="3 4" key="1">
    <citation type="submission" date="2018-01" db="EMBL/GenBank/DDBJ databases">
        <title>Draft genome of the strawberry crown rot pathogen Phytophthora cactorum.</title>
        <authorList>
            <person name="Armitage A.D."/>
            <person name="Lysoe E."/>
            <person name="Nellist C.F."/>
            <person name="Harrison R.J."/>
            <person name="Brurberg M.B."/>
        </authorList>
    </citation>
    <scope>NUCLEOTIDE SEQUENCE [LARGE SCALE GENOMIC DNA]</scope>
    <source>
        <strain evidence="3 4">10300</strain>
    </source>
</reference>